<dbReference type="RefSeq" id="WP_219068345.1">
    <property type="nucleotide sequence ID" value="NZ_CAJUXY010000035.1"/>
</dbReference>
<dbReference type="Proteomes" id="UP001056610">
    <property type="component" value="Chromosome"/>
</dbReference>
<name>A0ABY4QLU6_9MYCO</name>
<organism evidence="1 2">
    <name type="scientific">Candidatus Mycobacterium methanotrophicum</name>
    <dbReference type="NCBI Taxonomy" id="2943498"/>
    <lineage>
        <taxon>Bacteria</taxon>
        <taxon>Bacillati</taxon>
        <taxon>Actinomycetota</taxon>
        <taxon>Actinomycetes</taxon>
        <taxon>Mycobacteriales</taxon>
        <taxon>Mycobacteriaceae</taxon>
        <taxon>Mycobacterium</taxon>
    </lineage>
</organism>
<keyword evidence="2" id="KW-1185">Reference proteome</keyword>
<sequence length="170" mass="18080">MGHRSGTIANLVEPGRALCYLTDPGWGDQLLEAKRSGGLLSDELVEAAGTLVQDWMPGFDGTLVYVPSLDPARTLVPNFAGRLARLLQVPLSDCLVKVRKNAPQKLMENSAQQLRNVDGVFAIRGNVPTGPALLVDDVADSRWTITVLGDLLLAAGSGPVYPFTVGKTKG</sequence>
<accession>A0ABY4QLU6</accession>
<protein>
    <submittedName>
        <fullName evidence="1">Uncharacterized protein</fullName>
    </submittedName>
</protein>
<dbReference type="EMBL" id="CP097320">
    <property type="protein sequence ID" value="UQX11477.1"/>
    <property type="molecule type" value="Genomic_DNA"/>
</dbReference>
<gene>
    <name evidence="1" type="ORF">M5I08_02895</name>
</gene>
<evidence type="ECO:0000313" key="1">
    <source>
        <dbReference type="EMBL" id="UQX11477.1"/>
    </source>
</evidence>
<reference evidence="1" key="1">
    <citation type="submission" date="2022-05" db="EMBL/GenBank/DDBJ databases">
        <title>A methanotrophic Mycobacterium dominates a cave microbial ecosystem.</title>
        <authorList>
            <person name="Van Spanning R.J.M."/>
            <person name="Guan Q."/>
            <person name="Melkonian C."/>
            <person name="Gallant J."/>
            <person name="Polerecky L."/>
            <person name="Flot J.-F."/>
            <person name="Brandt B.W."/>
            <person name="Braster M."/>
            <person name="Iturbe Espinoza P."/>
            <person name="Aerts J."/>
            <person name="Meima-Franke M."/>
            <person name="Piersma S.R."/>
            <person name="Bunduc C."/>
            <person name="Ummels R."/>
            <person name="Pain A."/>
            <person name="Fleming E.J."/>
            <person name="van der Wel N."/>
            <person name="Gherman V.D."/>
            <person name="Sarbu S.M."/>
            <person name="Bodelier P.L.E."/>
            <person name="Bitter W."/>
        </authorList>
    </citation>
    <scope>NUCLEOTIDE SEQUENCE</scope>
    <source>
        <strain evidence="1">Sulfur Cave</strain>
    </source>
</reference>
<proteinExistence type="predicted"/>
<evidence type="ECO:0000313" key="2">
    <source>
        <dbReference type="Proteomes" id="UP001056610"/>
    </source>
</evidence>